<accession>A0A8I0FUC7</accession>
<keyword evidence="8" id="KW-1185">Reference proteome</keyword>
<evidence type="ECO:0000313" key="9">
    <source>
        <dbReference type="Proteomes" id="UP000659061"/>
    </source>
</evidence>
<dbReference type="EMBL" id="JACWMT010000002">
    <property type="protein sequence ID" value="MBD1270750.1"/>
    <property type="molecule type" value="Genomic_DNA"/>
</dbReference>
<comment type="caution">
    <text evidence="5">The sequence shown here is derived from an EMBL/GenBank/DDBJ whole genome shotgun (WGS) entry which is preliminary data.</text>
</comment>
<feature type="domain" description="Leucine-binding protein" evidence="4">
    <location>
        <begin position="43"/>
        <end position="387"/>
    </location>
</feature>
<dbReference type="PROSITE" id="PS51257">
    <property type="entry name" value="PROKAR_LIPOPROTEIN"/>
    <property type="match status" value="1"/>
</dbReference>
<gene>
    <name evidence="7" type="ORF">BJ975_001517</name>
    <name evidence="5" type="ORF">IDH50_10950</name>
    <name evidence="6" type="ORF">IDH50_12810</name>
</gene>
<evidence type="ECO:0000313" key="8">
    <source>
        <dbReference type="Proteomes" id="UP000587211"/>
    </source>
</evidence>
<dbReference type="Gene3D" id="3.40.50.2300">
    <property type="match status" value="2"/>
</dbReference>
<reference evidence="7 8" key="1">
    <citation type="submission" date="2020-07" db="EMBL/GenBank/DDBJ databases">
        <title>Sequencing the genomes of 1000 actinobacteria strains.</title>
        <authorList>
            <person name="Klenk H.-P."/>
        </authorList>
    </citation>
    <scope>NUCLEOTIDE SEQUENCE [LARGE SCALE GENOMIC DNA]</scope>
    <source>
        <strain evidence="7 8">DSM 19087</strain>
    </source>
</reference>
<feature type="signal peptide" evidence="3">
    <location>
        <begin position="1"/>
        <end position="27"/>
    </location>
</feature>
<proteinExistence type="inferred from homology"/>
<feature type="chain" id="PRO_5044691923" evidence="3">
    <location>
        <begin position="28"/>
        <end position="400"/>
    </location>
</feature>
<dbReference type="RefSeq" id="WP_179424580.1">
    <property type="nucleotide sequence ID" value="NZ_BAAAMP010000001.1"/>
</dbReference>
<protein>
    <submittedName>
        <fullName evidence="5">ABC transporter substrate-binding protein</fullName>
    </submittedName>
    <submittedName>
        <fullName evidence="7">ABC-type branched-subunit amino acid transport system substrate-binding protein</fullName>
    </submittedName>
</protein>
<sequence length="400" mass="40710">MKLLDNRRAFRRLALAGLSVATLAALAACGASDGTAGGSGDSIVVGTSMPLTGPGVDTCVPIAKGAEAWIKSVNAEGGVNGRKIVDRVEDDAYQASEALTNVREFARDEDVVALFNGCGSPTAAAIAPFAEQQKIPFLFPWADVPGATKTDTFFSLIPSNGDMVSAMATAAMEKDGPGSLYVITLALPGIEESLKDIRAAVEDAGGTYAGDTKVTLNEPDMNSVVLKAKSVGADYIATVTNSSDSAKLINTMASQNAFPAKAVITSTSTPTFGFLSGIDEGVDLTKVLATSVPAAAADESAASCIAAFEKYAPDLEADSLSLTGCSNAQALVSALEAAGDDVTRESILKGLDGFKSEDAAPVLGTLAFAAGDHLGVSQVHAVSFKDGAMVPAFDAPLVGE</sequence>
<name>A0A8I0FUC7_9ACTN</name>
<evidence type="ECO:0000256" key="2">
    <source>
        <dbReference type="ARBA" id="ARBA00022729"/>
    </source>
</evidence>
<evidence type="ECO:0000259" key="4">
    <source>
        <dbReference type="Pfam" id="PF13458"/>
    </source>
</evidence>
<evidence type="ECO:0000256" key="1">
    <source>
        <dbReference type="ARBA" id="ARBA00010062"/>
    </source>
</evidence>
<dbReference type="EMBL" id="JACWMT010000003">
    <property type="protein sequence ID" value="MBD1271118.1"/>
    <property type="molecule type" value="Genomic_DNA"/>
</dbReference>
<dbReference type="PANTHER" id="PTHR47235">
    <property type="entry name" value="BLR6548 PROTEIN"/>
    <property type="match status" value="1"/>
</dbReference>
<evidence type="ECO:0000313" key="7">
    <source>
        <dbReference type="EMBL" id="NYI38142.1"/>
    </source>
</evidence>
<reference evidence="5" key="2">
    <citation type="submission" date="2020-09" db="EMBL/GenBank/DDBJ databases">
        <title>Novel species in genus Aeromicrobium.</title>
        <authorList>
            <person name="Zhang G."/>
        </authorList>
    </citation>
    <scope>NUCLEOTIDE SEQUENCE</scope>
    <source>
        <strain evidence="5">SSW1-57</strain>
    </source>
</reference>
<dbReference type="SUPFAM" id="SSF53822">
    <property type="entry name" value="Periplasmic binding protein-like I"/>
    <property type="match status" value="1"/>
</dbReference>
<dbReference type="Proteomes" id="UP000587211">
    <property type="component" value="Unassembled WGS sequence"/>
</dbReference>
<dbReference type="Proteomes" id="UP000659061">
    <property type="component" value="Unassembled WGS sequence"/>
</dbReference>
<evidence type="ECO:0000313" key="5">
    <source>
        <dbReference type="EMBL" id="MBD1270750.1"/>
    </source>
</evidence>
<dbReference type="EMBL" id="JACBZN010000001">
    <property type="protein sequence ID" value="NYI38142.1"/>
    <property type="molecule type" value="Genomic_DNA"/>
</dbReference>
<organism evidence="5 9">
    <name type="scientific">Aeromicrobium tamlense</name>
    <dbReference type="NCBI Taxonomy" id="375541"/>
    <lineage>
        <taxon>Bacteria</taxon>
        <taxon>Bacillati</taxon>
        <taxon>Actinomycetota</taxon>
        <taxon>Actinomycetes</taxon>
        <taxon>Propionibacteriales</taxon>
        <taxon>Nocardioidaceae</taxon>
        <taxon>Aeromicrobium</taxon>
    </lineage>
</organism>
<keyword evidence="2 3" id="KW-0732">Signal</keyword>
<dbReference type="AlphaFoldDB" id="A0A8I0FUC7"/>
<dbReference type="InterPro" id="IPR028081">
    <property type="entry name" value="Leu-bd"/>
</dbReference>
<evidence type="ECO:0000313" key="6">
    <source>
        <dbReference type="EMBL" id="MBD1271118.1"/>
    </source>
</evidence>
<comment type="similarity">
    <text evidence="1">Belongs to the leucine-binding protein family.</text>
</comment>
<dbReference type="InterPro" id="IPR028082">
    <property type="entry name" value="Peripla_BP_I"/>
</dbReference>
<dbReference type="Pfam" id="PF13458">
    <property type="entry name" value="Peripla_BP_6"/>
    <property type="match status" value="1"/>
</dbReference>
<dbReference type="PANTHER" id="PTHR47235:SF1">
    <property type="entry name" value="BLR6548 PROTEIN"/>
    <property type="match status" value="1"/>
</dbReference>
<evidence type="ECO:0000256" key="3">
    <source>
        <dbReference type="SAM" id="SignalP"/>
    </source>
</evidence>